<dbReference type="AlphaFoldDB" id="D7A8E9"/>
<dbReference type="GO" id="GO:0000160">
    <property type="term" value="P:phosphorelay signal transduction system"/>
    <property type="evidence" value="ECO:0007669"/>
    <property type="project" value="InterPro"/>
</dbReference>
<keyword evidence="1 2" id="KW-0238">DNA-binding</keyword>
<dbReference type="InterPro" id="IPR002182">
    <property type="entry name" value="NB-ARC"/>
</dbReference>
<dbReference type="InterPro" id="IPR011717">
    <property type="entry name" value="TPR-4"/>
</dbReference>
<dbReference type="Proteomes" id="UP000006633">
    <property type="component" value="Chromosome"/>
</dbReference>
<dbReference type="Pfam" id="PF07721">
    <property type="entry name" value="TPR_4"/>
    <property type="match status" value="3"/>
</dbReference>
<dbReference type="Pfam" id="PF00486">
    <property type="entry name" value="Trans_reg_C"/>
    <property type="match status" value="1"/>
</dbReference>
<dbReference type="GO" id="GO:0042802">
    <property type="term" value="F:identical protein binding"/>
    <property type="evidence" value="ECO:0007669"/>
    <property type="project" value="InterPro"/>
</dbReference>
<dbReference type="Gene3D" id="1.25.40.10">
    <property type="entry name" value="Tetratricopeptide repeat domain"/>
    <property type="match status" value="2"/>
</dbReference>
<dbReference type="EMBL" id="CP002026">
    <property type="protein sequence ID" value="ADH88622.1"/>
    <property type="molecule type" value="Genomic_DNA"/>
</dbReference>
<proteinExistence type="predicted"/>
<dbReference type="SUPFAM" id="SSF46894">
    <property type="entry name" value="C-terminal effector domain of the bipartite response regulators"/>
    <property type="match status" value="1"/>
</dbReference>
<dbReference type="HOGENOM" id="CLU_004665_7_0_5"/>
<dbReference type="eggNOG" id="COG3710">
    <property type="taxonomic scope" value="Bacteria"/>
</dbReference>
<dbReference type="Pfam" id="PF25872">
    <property type="entry name" value="HTH_77"/>
    <property type="match status" value="1"/>
</dbReference>
<sequence length="947" mass="103049">MLDDGTGDRVLTFGPFKLSFAKRLLEKNGSPVRLGARAFDILVTLIERQGEVVSKRELLSSVWRNIAVEEVALRVHIASLRKVLQDGQDGARYIINVPTRGYSFVGVADGKGPTESIDQRQEGREHWGHLPRPLARMVGRDDAVRAISEHLTRHRFVTILGTGGLGKTTVALAVVQEQIERFGGAVLFLDLSAYEDSSSLINGLASRLGLMVDANDMLATVIRSLAERRILLVLDSCEPLVDSVAALAERIFQEGPQVSILATSREPLRVEGEYIFRLSPLDCPPDGPDVEPIAALGYPAVRLFIERAIAGGYAAGNEADVLAIGSICRRLDGLPLAIELAAGGVGIHGITATASLLGDRLPLIWPGRRTGQQRHQTLGSLIDWSYQLLDDAERRVFIRLSPFVGSFSLEAAIAVVSDELLDESLVGRAVGSLVSKSLVSTAPGPTARYRLLDTTRAYAIDRLGRGADRDDVCRRHARFFLSHLSSLRPGEPGLGEFTEALDNVRAALTWSIDRPEDADLFVRLAAEASSFLLASSRLSECERWCRVALHKLEEGMLGSDVELKLQGALGLSSMFVEGHGQHAHAALSRAAELAAGQNQPRVHLRAIAQLLMYHIRTGSFREMLALAQQAESLSNMRGNSDMLPAAHWMTGISHHFIGHQAAARVHLEQALQPQSSLSQAATDIGFDYAERARNALAQVLWLQGSPDQALAVAMQSVRSASMKGEPITHCICLLWTTFVFLWTGDIANASSCRNQLSDLANRYSLKPYEAVIQGITGEILVRQGSGDAGIRLLQSSVTSLLADRYALFVPVLSCALADALLASGDVDEARSTVDRALAGISQGGGSLSWPELLRLNALILESSDYGAAEREYRRAIALAEEQTALSWALRCATSLARLLVRQGRRDHARETLDAVYGRFREGFDTGDLKSARQLLNELAKPRNLRLL</sequence>
<dbReference type="SUPFAM" id="SSF48452">
    <property type="entry name" value="TPR-like"/>
    <property type="match status" value="3"/>
</dbReference>
<dbReference type="InterPro" id="IPR016032">
    <property type="entry name" value="Sig_transdc_resp-reg_C-effctor"/>
</dbReference>
<organism evidence="4 5">
    <name type="scientific">Ancylobacter novellus (strain ATCC 8093 / DSM 506 / JCM 20403 / CCM 1077 / IAM 12100 / NBRC 12443 / NCIMB 10456)</name>
    <name type="common">Starkeya novella</name>
    <dbReference type="NCBI Taxonomy" id="639283"/>
    <lineage>
        <taxon>Bacteria</taxon>
        <taxon>Pseudomonadati</taxon>
        <taxon>Pseudomonadota</taxon>
        <taxon>Alphaproteobacteria</taxon>
        <taxon>Hyphomicrobiales</taxon>
        <taxon>Xanthobacteraceae</taxon>
        <taxon>Ancylobacter</taxon>
    </lineage>
</organism>
<accession>D7A8E9</accession>
<evidence type="ECO:0000256" key="2">
    <source>
        <dbReference type="PROSITE-ProRule" id="PRU01091"/>
    </source>
</evidence>
<dbReference type="InterPro" id="IPR011990">
    <property type="entry name" value="TPR-like_helical_dom_sf"/>
</dbReference>
<evidence type="ECO:0000313" key="4">
    <source>
        <dbReference type="EMBL" id="ADH88622.1"/>
    </source>
</evidence>
<dbReference type="SUPFAM" id="SSF52540">
    <property type="entry name" value="P-loop containing nucleoside triphosphate hydrolases"/>
    <property type="match status" value="1"/>
</dbReference>
<dbReference type="PANTHER" id="PTHR47691">
    <property type="entry name" value="REGULATOR-RELATED"/>
    <property type="match status" value="1"/>
</dbReference>
<dbReference type="PANTHER" id="PTHR47691:SF3">
    <property type="entry name" value="HTH-TYPE TRANSCRIPTIONAL REGULATOR RV0890C-RELATED"/>
    <property type="match status" value="1"/>
</dbReference>
<evidence type="ECO:0000256" key="1">
    <source>
        <dbReference type="ARBA" id="ARBA00023125"/>
    </source>
</evidence>
<dbReference type="InterPro" id="IPR001867">
    <property type="entry name" value="OmpR/PhoB-type_DNA-bd"/>
</dbReference>
<dbReference type="OrthoDB" id="4473689at2"/>
<dbReference type="GO" id="GO:0006355">
    <property type="term" value="P:regulation of DNA-templated transcription"/>
    <property type="evidence" value="ECO:0007669"/>
    <property type="project" value="InterPro"/>
</dbReference>
<dbReference type="Pfam" id="PF00931">
    <property type="entry name" value="NB-ARC"/>
    <property type="match status" value="1"/>
</dbReference>
<dbReference type="KEGG" id="sno:Snov_1312"/>
<dbReference type="eggNOG" id="COG3903">
    <property type="taxonomic scope" value="Bacteria"/>
</dbReference>
<dbReference type="RefSeq" id="WP_013166127.1">
    <property type="nucleotide sequence ID" value="NC_014217.1"/>
</dbReference>
<keyword evidence="5" id="KW-1185">Reference proteome</keyword>
<gene>
    <name evidence="4" type="ordered locus">Snov_1312</name>
</gene>
<dbReference type="InterPro" id="IPR027417">
    <property type="entry name" value="P-loop_NTPase"/>
</dbReference>
<dbReference type="STRING" id="639283.Snov_1312"/>
<dbReference type="InterPro" id="IPR036388">
    <property type="entry name" value="WH-like_DNA-bd_sf"/>
</dbReference>
<dbReference type="PRINTS" id="PR00364">
    <property type="entry name" value="DISEASERSIST"/>
</dbReference>
<dbReference type="CDD" id="cd00383">
    <property type="entry name" value="trans_reg_C"/>
    <property type="match status" value="1"/>
</dbReference>
<evidence type="ECO:0000259" key="3">
    <source>
        <dbReference type="PROSITE" id="PS51755"/>
    </source>
</evidence>
<feature type="domain" description="OmpR/PhoB-type" evidence="3">
    <location>
        <begin position="8"/>
        <end position="106"/>
    </location>
</feature>
<dbReference type="GO" id="GO:0043531">
    <property type="term" value="F:ADP binding"/>
    <property type="evidence" value="ECO:0007669"/>
    <property type="project" value="InterPro"/>
</dbReference>
<dbReference type="InterPro" id="IPR058852">
    <property type="entry name" value="HTH_77"/>
</dbReference>
<evidence type="ECO:0000313" key="5">
    <source>
        <dbReference type="Proteomes" id="UP000006633"/>
    </source>
</evidence>
<name>D7A8E9_ANCN5</name>
<reference evidence="4 5" key="1">
    <citation type="journal article" date="2012" name="Stand. Genomic Sci.">
        <title>Complete genome sequence of the facultatively chemolithoautotrophic and methylotrophic alpha Proteobacterium Starkeya novella type strain (ATCC 8093(T)).</title>
        <authorList>
            <person name="Kappler U."/>
            <person name="Davenport K."/>
            <person name="Beatson S."/>
            <person name="Lucas S."/>
            <person name="Lapidus A."/>
            <person name="Copeland A."/>
            <person name="Berry K.W."/>
            <person name="Glavina Del Rio T."/>
            <person name="Hammon N."/>
            <person name="Dalin E."/>
            <person name="Tice H."/>
            <person name="Pitluck S."/>
            <person name="Richardson P."/>
            <person name="Bruce D."/>
            <person name="Goodwin L.A."/>
            <person name="Han C."/>
            <person name="Tapia R."/>
            <person name="Detter J.C."/>
            <person name="Chang Y.J."/>
            <person name="Jeffries C.D."/>
            <person name="Land M."/>
            <person name="Hauser L."/>
            <person name="Kyrpides N.C."/>
            <person name="Goker M."/>
            <person name="Ivanova N."/>
            <person name="Klenk H.P."/>
            <person name="Woyke T."/>
        </authorList>
    </citation>
    <scope>NUCLEOTIDE SEQUENCE [LARGE SCALE GENOMIC DNA]</scope>
    <source>
        <strain evidence="5">ATCC 8093 / DSM 506 / JCM 20403 / CCM 1077 / IAM 12100 / NBRC 12443 / NCIMB 10456</strain>
    </source>
</reference>
<dbReference type="Gene3D" id="3.40.50.300">
    <property type="entry name" value="P-loop containing nucleotide triphosphate hydrolases"/>
    <property type="match status" value="1"/>
</dbReference>
<dbReference type="Gene3D" id="1.10.10.10">
    <property type="entry name" value="Winged helix-like DNA-binding domain superfamily/Winged helix DNA-binding domain"/>
    <property type="match status" value="1"/>
</dbReference>
<dbReference type="PROSITE" id="PS51755">
    <property type="entry name" value="OMPR_PHOB"/>
    <property type="match status" value="1"/>
</dbReference>
<protein>
    <submittedName>
        <fullName evidence="4">Transcriptional regulator, winged helix family</fullName>
    </submittedName>
</protein>
<dbReference type="SMART" id="SM00862">
    <property type="entry name" value="Trans_reg_C"/>
    <property type="match status" value="1"/>
</dbReference>
<dbReference type="GO" id="GO:0003677">
    <property type="term" value="F:DNA binding"/>
    <property type="evidence" value="ECO:0007669"/>
    <property type="project" value="UniProtKB-UniRule"/>
</dbReference>
<feature type="DNA-binding region" description="OmpR/PhoB-type" evidence="2">
    <location>
        <begin position="8"/>
        <end position="106"/>
    </location>
</feature>